<evidence type="ECO:0000313" key="1">
    <source>
        <dbReference type="EMBL" id="SDJ03170.1"/>
    </source>
</evidence>
<sequence>MKKGTWVEIHDIILKPEERTGMIPEETKKVPLEMRMKGYLLEEAEAGSRVKIETLTGRIVEGTLLSENPTYSHTYGETFIPELLAIGRDLRKMLEVDHE</sequence>
<dbReference type="RefSeq" id="WP_312460854.1">
    <property type="nucleotide sequence ID" value="NZ_DAMANS010000008.1"/>
</dbReference>
<dbReference type="Pfam" id="PF22010">
    <property type="entry name" value="OrtA"/>
    <property type="match status" value="1"/>
</dbReference>
<proteinExistence type="predicted"/>
<dbReference type="AlphaFoldDB" id="A0A1G8QGG3"/>
<evidence type="ECO:0000313" key="2">
    <source>
        <dbReference type="Proteomes" id="UP000183255"/>
    </source>
</evidence>
<dbReference type="EMBL" id="FNDZ01000006">
    <property type="protein sequence ID" value="SDJ03170.1"/>
    <property type="molecule type" value="Genomic_DNA"/>
</dbReference>
<dbReference type="NCBIfam" id="NF040739">
    <property type="entry name" value="ornith_OrtA"/>
    <property type="match status" value="1"/>
</dbReference>
<protein>
    <recommendedName>
        <fullName evidence="3">2-amino-4-ketopentanoate thiolase alpha subunit</fullName>
    </recommendedName>
</protein>
<organism evidence="1 2">
    <name type="scientific">Proteiniclasticum ruminis</name>
    <dbReference type="NCBI Taxonomy" id="398199"/>
    <lineage>
        <taxon>Bacteria</taxon>
        <taxon>Bacillati</taxon>
        <taxon>Bacillota</taxon>
        <taxon>Clostridia</taxon>
        <taxon>Eubacteriales</taxon>
        <taxon>Clostridiaceae</taxon>
        <taxon>Proteiniclasticum</taxon>
    </lineage>
</organism>
<dbReference type="Proteomes" id="UP000183255">
    <property type="component" value="Unassembled WGS sequence"/>
</dbReference>
<gene>
    <name evidence="1" type="ORF">SAMN05421804_106123</name>
</gene>
<dbReference type="InterPro" id="IPR047755">
    <property type="entry name" value="OrtA"/>
</dbReference>
<reference evidence="1 2" key="1">
    <citation type="submission" date="2016-10" db="EMBL/GenBank/DDBJ databases">
        <authorList>
            <person name="de Groot N.N."/>
        </authorList>
    </citation>
    <scope>NUCLEOTIDE SEQUENCE [LARGE SCALE GENOMIC DNA]</scope>
    <source>
        <strain evidence="1 2">CGMCC 1.5058</strain>
    </source>
</reference>
<evidence type="ECO:0008006" key="3">
    <source>
        <dbReference type="Google" id="ProtNLM"/>
    </source>
</evidence>
<accession>A0A1G8QGG3</accession>
<name>A0A1G8QGG3_9CLOT</name>